<accession>A0A1M7U5Z7</accession>
<feature type="coiled-coil region" evidence="1">
    <location>
        <begin position="166"/>
        <end position="193"/>
    </location>
</feature>
<evidence type="ECO:0000313" key="4">
    <source>
        <dbReference type="Proteomes" id="UP000184428"/>
    </source>
</evidence>
<dbReference type="OrthoDB" id="8156917at2"/>
<gene>
    <name evidence="3" type="ORF">SAMN05660350_02602</name>
</gene>
<dbReference type="GO" id="GO:0016491">
    <property type="term" value="F:oxidoreductase activity"/>
    <property type="evidence" value="ECO:0007669"/>
    <property type="project" value="InterPro"/>
</dbReference>
<dbReference type="EMBL" id="FRDM01000012">
    <property type="protein sequence ID" value="SHN78354.1"/>
    <property type="molecule type" value="Genomic_DNA"/>
</dbReference>
<organism evidence="3 4">
    <name type="scientific">Geodermatophilus obscurus</name>
    <dbReference type="NCBI Taxonomy" id="1861"/>
    <lineage>
        <taxon>Bacteria</taxon>
        <taxon>Bacillati</taxon>
        <taxon>Actinomycetota</taxon>
        <taxon>Actinomycetes</taxon>
        <taxon>Geodermatophilales</taxon>
        <taxon>Geodermatophilaceae</taxon>
        <taxon>Geodermatophilus</taxon>
    </lineage>
</organism>
<keyword evidence="1" id="KW-0175">Coiled coil</keyword>
<evidence type="ECO:0008006" key="5">
    <source>
        <dbReference type="Google" id="ProtNLM"/>
    </source>
</evidence>
<dbReference type="AlphaFoldDB" id="A0A1M7U5Z7"/>
<dbReference type="PANTHER" id="PTHR23026:SF123">
    <property type="entry name" value="NAD(P)H NITROREDUCTASE RV3131-RELATED"/>
    <property type="match status" value="1"/>
</dbReference>
<dbReference type="Gene3D" id="3.40.109.10">
    <property type="entry name" value="NADH Oxidase"/>
    <property type="match status" value="1"/>
</dbReference>
<proteinExistence type="predicted"/>
<feature type="region of interest" description="Disordered" evidence="2">
    <location>
        <begin position="202"/>
        <end position="221"/>
    </location>
</feature>
<sequence>MDHPADAPRPHARRADARAVALEAAVDQAVLAPSVHNTQPWTFVLGPERVEVRADRRRQLTALDPLGRELTLSVGAALFNLRVALSARGSAAAVERCPRPDDPDLLAVVHAGGTGPDVSLAEYDAVIPLRRTNRRPLTGEPVPDDLLGELVALAAAEDTVLVPVLREDHRHLVARVTRQADELQNADRAYRAEIRHWTTRPAEEGDGVPVSAVPRMDGLSPVGVPQRDFDTRGEGRLPADPGDSAERTLVLLATRADHPLAWLRCGEALQRVLLELTRRGWVASPVTQAIEVPLTRTQLRAALTWDAHPQVLLRIGHADDLVAAPRRPRGDVVRNSSRPPELRRTRAVPTPGGWPPGRREPRPAQRPVSDGRGGTTWV</sequence>
<name>A0A1M7U5Z7_9ACTN</name>
<feature type="region of interest" description="Disordered" evidence="2">
    <location>
        <begin position="326"/>
        <end position="378"/>
    </location>
</feature>
<evidence type="ECO:0000256" key="1">
    <source>
        <dbReference type="SAM" id="Coils"/>
    </source>
</evidence>
<dbReference type="SUPFAM" id="SSF55469">
    <property type="entry name" value="FMN-dependent nitroreductase-like"/>
    <property type="match status" value="2"/>
</dbReference>
<protein>
    <recommendedName>
        <fullName evidence="5">Nitroreductase</fullName>
    </recommendedName>
</protein>
<dbReference type="PANTHER" id="PTHR23026">
    <property type="entry name" value="NADPH NITROREDUCTASE"/>
    <property type="match status" value="1"/>
</dbReference>
<dbReference type="InterPro" id="IPR000415">
    <property type="entry name" value="Nitroreductase-like"/>
</dbReference>
<reference evidence="3 4" key="1">
    <citation type="submission" date="2016-12" db="EMBL/GenBank/DDBJ databases">
        <authorList>
            <person name="Song W.-J."/>
            <person name="Kurnit D.M."/>
        </authorList>
    </citation>
    <scope>NUCLEOTIDE SEQUENCE [LARGE SCALE GENOMIC DNA]</scope>
    <source>
        <strain evidence="3 4">DSM 43162</strain>
    </source>
</reference>
<evidence type="ECO:0000256" key="2">
    <source>
        <dbReference type="SAM" id="MobiDB-lite"/>
    </source>
</evidence>
<dbReference type="RefSeq" id="WP_072918554.1">
    <property type="nucleotide sequence ID" value="NZ_FRDM01000012.1"/>
</dbReference>
<dbReference type="InterPro" id="IPR050627">
    <property type="entry name" value="Nitroreductase/BluB"/>
</dbReference>
<evidence type="ECO:0000313" key="3">
    <source>
        <dbReference type="EMBL" id="SHN78354.1"/>
    </source>
</evidence>
<dbReference type="NCBIfam" id="NF047509">
    <property type="entry name" value="Rv3131_FMN_oxido"/>
    <property type="match status" value="1"/>
</dbReference>
<dbReference type="Proteomes" id="UP000184428">
    <property type="component" value="Unassembled WGS sequence"/>
</dbReference>